<name>A0A2P2J5P9_RHIMU</name>
<dbReference type="AlphaFoldDB" id="A0A2P2J5P9"/>
<sequence>MTYVKCGGNAKFMKVLQSDYKE</sequence>
<accession>A0A2P2J5P9</accession>
<protein>
    <submittedName>
        <fullName evidence="1">Uncharacterized protein</fullName>
    </submittedName>
</protein>
<proteinExistence type="predicted"/>
<dbReference type="EMBL" id="GGEC01008333">
    <property type="protein sequence ID" value="MBW88816.1"/>
    <property type="molecule type" value="Transcribed_RNA"/>
</dbReference>
<reference evidence="1" key="1">
    <citation type="submission" date="2018-02" db="EMBL/GenBank/DDBJ databases">
        <title>Rhizophora mucronata_Transcriptome.</title>
        <authorList>
            <person name="Meera S.P."/>
            <person name="Sreeshan A."/>
            <person name="Augustine A."/>
        </authorList>
    </citation>
    <scope>NUCLEOTIDE SEQUENCE</scope>
    <source>
        <tissue evidence="1">Leaf</tissue>
    </source>
</reference>
<organism evidence="1">
    <name type="scientific">Rhizophora mucronata</name>
    <name type="common">Asiatic mangrove</name>
    <dbReference type="NCBI Taxonomy" id="61149"/>
    <lineage>
        <taxon>Eukaryota</taxon>
        <taxon>Viridiplantae</taxon>
        <taxon>Streptophyta</taxon>
        <taxon>Embryophyta</taxon>
        <taxon>Tracheophyta</taxon>
        <taxon>Spermatophyta</taxon>
        <taxon>Magnoliopsida</taxon>
        <taxon>eudicotyledons</taxon>
        <taxon>Gunneridae</taxon>
        <taxon>Pentapetalae</taxon>
        <taxon>rosids</taxon>
        <taxon>fabids</taxon>
        <taxon>Malpighiales</taxon>
        <taxon>Rhizophoraceae</taxon>
        <taxon>Rhizophora</taxon>
    </lineage>
</organism>
<evidence type="ECO:0000313" key="1">
    <source>
        <dbReference type="EMBL" id="MBW88816.1"/>
    </source>
</evidence>